<evidence type="ECO:0000256" key="2">
    <source>
        <dbReference type="ARBA" id="ARBA00022679"/>
    </source>
</evidence>
<comment type="caution">
    <text evidence="4">The sequence shown here is derived from an EMBL/GenBank/DDBJ whole genome shotgun (WGS) entry which is preliminary data.</text>
</comment>
<evidence type="ECO:0000313" key="5">
    <source>
        <dbReference type="Proteomes" id="UP000261284"/>
    </source>
</evidence>
<dbReference type="OrthoDB" id="9789123at2"/>
<dbReference type="AlphaFoldDB" id="A0A3E1NI45"/>
<dbReference type="CDD" id="cd02440">
    <property type="entry name" value="AdoMet_MTases"/>
    <property type="match status" value="1"/>
</dbReference>
<protein>
    <submittedName>
        <fullName evidence="4">Class I SAM-dependent methyltransferase</fullName>
    </submittedName>
</protein>
<reference evidence="4 5" key="1">
    <citation type="submission" date="2018-08" db="EMBL/GenBank/DDBJ databases">
        <title>Chitinophagaceae sp. K23C18032701, a novel bacterium isolated from forest soil.</title>
        <authorList>
            <person name="Wang C."/>
        </authorList>
    </citation>
    <scope>NUCLEOTIDE SEQUENCE [LARGE SCALE GENOMIC DNA]</scope>
    <source>
        <strain evidence="4 5">K23C18032701</strain>
    </source>
</reference>
<evidence type="ECO:0000259" key="3">
    <source>
        <dbReference type="Pfam" id="PF13649"/>
    </source>
</evidence>
<feature type="domain" description="Methyltransferase" evidence="3">
    <location>
        <begin position="37"/>
        <end position="126"/>
    </location>
</feature>
<dbReference type="PANTHER" id="PTHR43861:SF1">
    <property type="entry name" value="TRANS-ACONITATE 2-METHYLTRANSFERASE"/>
    <property type="match status" value="1"/>
</dbReference>
<dbReference type="Gene3D" id="3.40.50.150">
    <property type="entry name" value="Vaccinia Virus protein VP39"/>
    <property type="match status" value="1"/>
</dbReference>
<dbReference type="InterPro" id="IPR029063">
    <property type="entry name" value="SAM-dependent_MTases_sf"/>
</dbReference>
<dbReference type="Pfam" id="PF13649">
    <property type="entry name" value="Methyltransf_25"/>
    <property type="match status" value="1"/>
</dbReference>
<dbReference type="EMBL" id="QTJU01000004">
    <property type="protein sequence ID" value="RFM27541.1"/>
    <property type="molecule type" value="Genomic_DNA"/>
</dbReference>
<dbReference type="InterPro" id="IPR041698">
    <property type="entry name" value="Methyltransf_25"/>
</dbReference>
<keyword evidence="1 4" id="KW-0489">Methyltransferase</keyword>
<proteinExistence type="predicted"/>
<evidence type="ECO:0000313" key="4">
    <source>
        <dbReference type="EMBL" id="RFM27541.1"/>
    </source>
</evidence>
<accession>A0A3E1NI45</accession>
<dbReference type="GO" id="GO:0008168">
    <property type="term" value="F:methyltransferase activity"/>
    <property type="evidence" value="ECO:0007669"/>
    <property type="project" value="UniProtKB-KW"/>
</dbReference>
<organism evidence="4 5">
    <name type="scientific">Deminuibacter soli</name>
    <dbReference type="NCBI Taxonomy" id="2291815"/>
    <lineage>
        <taxon>Bacteria</taxon>
        <taxon>Pseudomonadati</taxon>
        <taxon>Bacteroidota</taxon>
        <taxon>Chitinophagia</taxon>
        <taxon>Chitinophagales</taxon>
        <taxon>Chitinophagaceae</taxon>
        <taxon>Deminuibacter</taxon>
    </lineage>
</organism>
<keyword evidence="5" id="KW-1185">Reference proteome</keyword>
<dbReference type="SUPFAM" id="SSF53335">
    <property type="entry name" value="S-adenosyl-L-methionine-dependent methyltransferases"/>
    <property type="match status" value="1"/>
</dbReference>
<dbReference type="RefSeq" id="WP_116847618.1">
    <property type="nucleotide sequence ID" value="NZ_QTJU01000004.1"/>
</dbReference>
<dbReference type="Proteomes" id="UP000261284">
    <property type="component" value="Unassembled WGS sequence"/>
</dbReference>
<dbReference type="PANTHER" id="PTHR43861">
    <property type="entry name" value="TRANS-ACONITATE 2-METHYLTRANSFERASE-RELATED"/>
    <property type="match status" value="1"/>
</dbReference>
<gene>
    <name evidence="4" type="ORF">DXN05_12525</name>
</gene>
<keyword evidence="2 4" id="KW-0808">Transferase</keyword>
<name>A0A3E1NI45_9BACT</name>
<evidence type="ECO:0000256" key="1">
    <source>
        <dbReference type="ARBA" id="ARBA00022603"/>
    </source>
</evidence>
<sequence>MPAIKWNTSLYNDKHSFVSKYGEDLLSWLQPQQGESILDLGCGSGQLANEISQFGALVTGMDSSPEMIEAAKASYPGIRFDHKNATDFSYDQPFDAIFSNAVLHWIGKKDAEKVIRCMYENLKPGGRLVVEFGGKGNVHNITTALHQVMQQEGLEDKMPPDFWYFPSIGEYTTLLEKNGFNVTSALLFDRPTPLSGEEGMENWLNMFGDVFCSSLTLEQRKLILNNTVERLRPTNYQPNTWYGTWYADYKRLRIQAIK</sequence>
<dbReference type="GO" id="GO:0032259">
    <property type="term" value="P:methylation"/>
    <property type="evidence" value="ECO:0007669"/>
    <property type="project" value="UniProtKB-KW"/>
</dbReference>